<dbReference type="InterPro" id="IPR036439">
    <property type="entry name" value="Dockerin_dom_sf"/>
</dbReference>
<keyword evidence="4" id="KW-0326">Glycosidase</keyword>
<dbReference type="InterPro" id="IPR006710">
    <property type="entry name" value="Glyco_hydro_43"/>
</dbReference>
<dbReference type="SUPFAM" id="SSF75005">
    <property type="entry name" value="Arabinanase/levansucrase/invertase"/>
    <property type="match status" value="1"/>
</dbReference>
<feature type="domain" description="Ricin B lectin" evidence="6">
    <location>
        <begin position="365"/>
        <end position="504"/>
    </location>
</feature>
<dbReference type="PANTHER" id="PTHR43301">
    <property type="entry name" value="ARABINAN ENDO-1,5-ALPHA-L-ARABINOSIDASE"/>
    <property type="match status" value="1"/>
</dbReference>
<dbReference type="GO" id="GO:0004553">
    <property type="term" value="F:hydrolase activity, hydrolyzing O-glycosyl compounds"/>
    <property type="evidence" value="ECO:0007669"/>
    <property type="project" value="InterPro"/>
</dbReference>
<dbReference type="EMBL" id="CP028858">
    <property type="protein sequence ID" value="AWB28607.1"/>
    <property type="molecule type" value="Genomic_DNA"/>
</dbReference>
<dbReference type="RefSeq" id="WP_108384055.1">
    <property type="nucleotide sequence ID" value="NZ_CP028858.1"/>
</dbReference>
<dbReference type="InterPro" id="IPR023296">
    <property type="entry name" value="Glyco_hydro_beta-prop_sf"/>
</dbReference>
<keyword evidence="8" id="KW-1185">Reference proteome</keyword>
<evidence type="ECO:0000256" key="3">
    <source>
        <dbReference type="ARBA" id="ARBA00022801"/>
    </source>
</evidence>
<feature type="compositionally biased region" description="Low complexity" evidence="5">
    <location>
        <begin position="507"/>
        <end position="517"/>
    </location>
</feature>
<keyword evidence="3 7" id="KW-0378">Hydrolase</keyword>
<dbReference type="InterPro" id="IPR000772">
    <property type="entry name" value="Ricin_B_lectin"/>
</dbReference>
<dbReference type="SMART" id="SM00458">
    <property type="entry name" value="RICIN"/>
    <property type="match status" value="1"/>
</dbReference>
<evidence type="ECO:0000313" key="8">
    <source>
        <dbReference type="Proteomes" id="UP000244727"/>
    </source>
</evidence>
<dbReference type="SUPFAM" id="SSF50370">
    <property type="entry name" value="Ricin B-like lectins"/>
    <property type="match status" value="1"/>
</dbReference>
<evidence type="ECO:0000256" key="2">
    <source>
        <dbReference type="ARBA" id="ARBA00009865"/>
    </source>
</evidence>
<dbReference type="Gene3D" id="2.80.10.50">
    <property type="match status" value="2"/>
</dbReference>
<dbReference type="SUPFAM" id="SSF63446">
    <property type="entry name" value="Type I dockerin domain"/>
    <property type="match status" value="1"/>
</dbReference>
<evidence type="ECO:0000256" key="5">
    <source>
        <dbReference type="SAM" id="MobiDB-lite"/>
    </source>
</evidence>
<evidence type="ECO:0000313" key="7">
    <source>
        <dbReference type="EMBL" id="AWB28607.1"/>
    </source>
</evidence>
<dbReference type="InterPro" id="IPR035992">
    <property type="entry name" value="Ricin_B-like_lectins"/>
</dbReference>
<proteinExistence type="inferred from homology"/>
<comment type="similarity">
    <text evidence="2">Belongs to the glycosyl hydrolase 43 family.</text>
</comment>
<dbReference type="Pfam" id="PF04616">
    <property type="entry name" value="Glyco_hydro_43"/>
    <property type="match status" value="1"/>
</dbReference>
<protein>
    <submittedName>
        <fullName evidence="7">Glycoside hydrolase family 43</fullName>
    </submittedName>
</protein>
<feature type="region of interest" description="Disordered" evidence="5">
    <location>
        <begin position="507"/>
        <end position="527"/>
    </location>
</feature>
<dbReference type="InterPro" id="IPR050727">
    <property type="entry name" value="GH43_arabinanases"/>
</dbReference>
<dbReference type="KEGG" id="harc:HARCEL1_02545"/>
<dbReference type="PROSITE" id="PS00018">
    <property type="entry name" value="EF_HAND_1"/>
    <property type="match status" value="1"/>
</dbReference>
<dbReference type="PROSITE" id="PS51257">
    <property type="entry name" value="PROKAR_LIPOPROTEIN"/>
    <property type="match status" value="1"/>
</dbReference>
<dbReference type="CDD" id="cd00161">
    <property type="entry name" value="beta-trefoil_Ricin-like"/>
    <property type="match status" value="1"/>
</dbReference>
<dbReference type="InterPro" id="IPR018247">
    <property type="entry name" value="EF_Hand_1_Ca_BS"/>
</dbReference>
<sequence>MARREYLQSVGAVGAFGVAASCGSAAAQSAEETTYENPLHGPDFADPTIHRAEDGTWWAYASNMSYSDPANETLVPILSSPDLVNWTEEGEAFASEPGWTEGSIWAPDVHYHDGQWVLFYSKWPADRDANADQTGIGVATADTPGGPFTDHGALFTNPDHPYPGNTIDPYFVAHEGTPYLFWGNFAGIYHVELTADLRDYRSGTFGQIVGGAYEGSTIFERDGTWYYFGSTGDCCDGFDSTYEIEVGRSEDGLFGPYYDREGTPMMERDEWNAGPTHLGDNDRFVAPGHGDVTVDDAGNHWFVYHAYDTEGPEIAGQYGWPPARQLFLDRVYWTDDGWPVVGGDGTPSLTAPVPNLGQRPAPIEDGTYRIRNARSGHALAVESTDAGASAIVTTDDAGAHDEWIVTRLSGGAYVVENAESGLALEVADAATSDGADVQQWHPNGHPTQRWTLLDDGDGSRLWNACGNAVGGRQVAEVANASESAGATVQQWTDNGGNHQRWEFVPVDDPTTPGDGPPALGEQVPTDPDGDGLYEDVSGDGDLNFPDVNTLFQHTESAAVQDDAAFYDFSGDGVVDMQDVLALFEMV</sequence>
<reference evidence="7 8" key="1">
    <citation type="submission" date="2018-04" db="EMBL/GenBank/DDBJ databases">
        <title>Halococcoides cellulosivorans gen. nov., sp. nov., an extremely halophilic cellulose-utilizing haloarchaeon from hypersaline lakes.</title>
        <authorList>
            <person name="Sorokin D.Y."/>
            <person name="Toshchakov S.V."/>
            <person name="Samarov N.I."/>
            <person name="Korzhenkov A."/>
            <person name="Kublanov I.V."/>
        </authorList>
    </citation>
    <scope>NUCLEOTIDE SEQUENCE [LARGE SCALE GENOMIC DNA]</scope>
    <source>
        <strain evidence="7 8">HArcel1</strain>
    </source>
</reference>
<comment type="pathway">
    <text evidence="1">Glycan metabolism; L-arabinan degradation.</text>
</comment>
<dbReference type="Pfam" id="PF14200">
    <property type="entry name" value="RicinB_lectin_2"/>
    <property type="match status" value="2"/>
</dbReference>
<dbReference type="CDD" id="cd18616">
    <property type="entry name" value="GH43_ABN-like"/>
    <property type="match status" value="1"/>
</dbReference>
<dbReference type="Gene3D" id="2.115.10.20">
    <property type="entry name" value="Glycosyl hydrolase domain, family 43"/>
    <property type="match status" value="1"/>
</dbReference>
<organism evidence="7 8">
    <name type="scientific">Halococcoides cellulosivorans</name>
    <dbReference type="NCBI Taxonomy" id="1679096"/>
    <lineage>
        <taxon>Archaea</taxon>
        <taxon>Methanobacteriati</taxon>
        <taxon>Methanobacteriota</taxon>
        <taxon>Stenosarchaea group</taxon>
        <taxon>Halobacteria</taxon>
        <taxon>Halobacteriales</taxon>
        <taxon>Haloarculaceae</taxon>
        <taxon>Halococcoides</taxon>
    </lineage>
</organism>
<evidence type="ECO:0000256" key="4">
    <source>
        <dbReference type="ARBA" id="ARBA00023295"/>
    </source>
</evidence>
<dbReference type="PANTHER" id="PTHR43301:SF3">
    <property type="entry name" value="ARABINAN ENDO-1,5-ALPHA-L-ARABINOSIDASE A-RELATED"/>
    <property type="match status" value="1"/>
</dbReference>
<dbReference type="GO" id="GO:0000272">
    <property type="term" value="P:polysaccharide catabolic process"/>
    <property type="evidence" value="ECO:0007669"/>
    <property type="project" value="InterPro"/>
</dbReference>
<dbReference type="GeneID" id="36511350"/>
<evidence type="ECO:0000259" key="6">
    <source>
        <dbReference type="SMART" id="SM00458"/>
    </source>
</evidence>
<dbReference type="Proteomes" id="UP000244727">
    <property type="component" value="Chromosome"/>
</dbReference>
<evidence type="ECO:0000256" key="1">
    <source>
        <dbReference type="ARBA" id="ARBA00004834"/>
    </source>
</evidence>
<dbReference type="AlphaFoldDB" id="A0A2R4X499"/>
<accession>A0A2R4X499</accession>
<name>A0A2R4X499_9EURY</name>
<dbReference type="PROSITE" id="PS50231">
    <property type="entry name" value="RICIN_B_LECTIN"/>
    <property type="match status" value="1"/>
</dbReference>
<gene>
    <name evidence="7" type="ORF">HARCEL1_02545</name>
</gene>